<name>G0NB83_CAEBE</name>
<dbReference type="EMBL" id="GL379857">
    <property type="protein sequence ID" value="EGT56848.1"/>
    <property type="molecule type" value="Genomic_DNA"/>
</dbReference>
<sequence length="300" mass="32887">MNAAPMTTVPVKQSYRPSAMPGMERVSTQSEKRQPPVRRTSPGKITDRIETFDTDADYMEPIDVIWKKKTVTLLNLVSGKSSSTTCQCSHASSGELPNAQDDAAGPLGIGFAPQHIAFVPERQQEEAGIQNQRHTNVAQRMLPPNLIAPATNEIQVGPMLSPVELARTFLLSGKISRLLKNHQYGSLTGTPRSSRSKTHSSPPKAPKRPRDRKRDAETKGKVTDASDKTPIKLVSPDDKEMQLTTAVELRYISTPSTNMCHTYSTSTFSTQLPPQLNSPSTRKCHVGHPAALQDLELQGQ</sequence>
<feature type="region of interest" description="Disordered" evidence="1">
    <location>
        <begin position="184"/>
        <end position="232"/>
    </location>
</feature>
<feature type="compositionally biased region" description="Basic and acidic residues" evidence="1">
    <location>
        <begin position="212"/>
        <end position="232"/>
    </location>
</feature>
<feature type="region of interest" description="Disordered" evidence="1">
    <location>
        <begin position="1"/>
        <end position="43"/>
    </location>
</feature>
<organism evidence="3">
    <name type="scientific">Caenorhabditis brenneri</name>
    <name type="common">Nematode worm</name>
    <dbReference type="NCBI Taxonomy" id="135651"/>
    <lineage>
        <taxon>Eukaryota</taxon>
        <taxon>Metazoa</taxon>
        <taxon>Ecdysozoa</taxon>
        <taxon>Nematoda</taxon>
        <taxon>Chromadorea</taxon>
        <taxon>Rhabditida</taxon>
        <taxon>Rhabditina</taxon>
        <taxon>Rhabditomorpha</taxon>
        <taxon>Rhabditoidea</taxon>
        <taxon>Rhabditidae</taxon>
        <taxon>Peloderinae</taxon>
        <taxon>Caenorhabditis</taxon>
    </lineage>
</organism>
<dbReference type="AlphaFoldDB" id="G0NB83"/>
<reference evidence="3" key="1">
    <citation type="submission" date="2011-07" db="EMBL/GenBank/DDBJ databases">
        <authorList>
            <consortium name="Caenorhabditis brenneri Sequencing and Analysis Consortium"/>
            <person name="Wilson R.K."/>
        </authorList>
    </citation>
    <scope>NUCLEOTIDE SEQUENCE [LARGE SCALE GENOMIC DNA]</scope>
    <source>
        <strain evidence="3">PB2801</strain>
    </source>
</reference>
<dbReference type="HOGENOM" id="CLU_928223_0_0_1"/>
<feature type="compositionally biased region" description="Polar residues" evidence="1">
    <location>
        <begin position="184"/>
        <end position="193"/>
    </location>
</feature>
<evidence type="ECO:0000313" key="3">
    <source>
        <dbReference type="Proteomes" id="UP000008068"/>
    </source>
</evidence>
<proteinExistence type="predicted"/>
<dbReference type="InParanoid" id="G0NB83"/>
<gene>
    <name evidence="2" type="ORF">CAEBREN_29575</name>
</gene>
<evidence type="ECO:0000313" key="2">
    <source>
        <dbReference type="EMBL" id="EGT56848.1"/>
    </source>
</evidence>
<evidence type="ECO:0000256" key="1">
    <source>
        <dbReference type="SAM" id="MobiDB-lite"/>
    </source>
</evidence>
<dbReference type="Proteomes" id="UP000008068">
    <property type="component" value="Unassembled WGS sequence"/>
</dbReference>
<protein>
    <submittedName>
        <fullName evidence="2">Uncharacterized protein</fullName>
    </submittedName>
</protein>
<accession>G0NB83</accession>
<keyword evidence="3" id="KW-1185">Reference proteome</keyword>